<dbReference type="Proteomes" id="UP001500350">
    <property type="component" value="Unassembled WGS sequence"/>
</dbReference>
<gene>
    <name evidence="1" type="ORF">GCM10009763_03630</name>
</gene>
<sequence>MFAPTINGIDAELLDQHLQHVLQGWPESGSAEGKVQFIHPRGRTIRATLGSRCTLTGSRHRVSQGIPMAVDLRLFTDEGVVGAGASVRR</sequence>
<evidence type="ECO:0000313" key="2">
    <source>
        <dbReference type="Proteomes" id="UP001500350"/>
    </source>
</evidence>
<name>A0ABN2CHZ5_9MICO</name>
<proteinExistence type="predicted"/>
<evidence type="ECO:0000313" key="1">
    <source>
        <dbReference type="EMBL" id="GAA1558058.1"/>
    </source>
</evidence>
<comment type="caution">
    <text evidence="1">The sequence shown here is derived from an EMBL/GenBank/DDBJ whole genome shotgun (WGS) entry which is preliminary data.</text>
</comment>
<accession>A0ABN2CHZ5</accession>
<organism evidence="1 2">
    <name type="scientific">Dermacoccus profundi</name>
    <dbReference type="NCBI Taxonomy" id="322602"/>
    <lineage>
        <taxon>Bacteria</taxon>
        <taxon>Bacillati</taxon>
        <taxon>Actinomycetota</taxon>
        <taxon>Actinomycetes</taxon>
        <taxon>Micrococcales</taxon>
        <taxon>Dermacoccaceae</taxon>
        <taxon>Dermacoccus</taxon>
    </lineage>
</organism>
<protein>
    <submittedName>
        <fullName evidence="1">Uncharacterized protein</fullName>
    </submittedName>
</protein>
<dbReference type="EMBL" id="BAAANW010000002">
    <property type="protein sequence ID" value="GAA1558058.1"/>
    <property type="molecule type" value="Genomic_DNA"/>
</dbReference>
<reference evidence="1 2" key="1">
    <citation type="journal article" date="2019" name="Int. J. Syst. Evol. Microbiol.">
        <title>The Global Catalogue of Microorganisms (GCM) 10K type strain sequencing project: providing services to taxonomists for standard genome sequencing and annotation.</title>
        <authorList>
            <consortium name="The Broad Institute Genomics Platform"/>
            <consortium name="The Broad Institute Genome Sequencing Center for Infectious Disease"/>
            <person name="Wu L."/>
            <person name="Ma J."/>
        </authorList>
    </citation>
    <scope>NUCLEOTIDE SEQUENCE [LARGE SCALE GENOMIC DNA]</scope>
    <source>
        <strain evidence="1 2">JCM 14589</strain>
    </source>
</reference>
<keyword evidence="2" id="KW-1185">Reference proteome</keyword>